<feature type="transmembrane region" description="Helical" evidence="1">
    <location>
        <begin position="183"/>
        <end position="202"/>
    </location>
</feature>
<feature type="transmembrane region" description="Helical" evidence="1">
    <location>
        <begin position="83"/>
        <end position="101"/>
    </location>
</feature>
<feature type="transmembrane region" description="Helical" evidence="1">
    <location>
        <begin position="58"/>
        <end position="77"/>
    </location>
</feature>
<evidence type="ECO:0000313" key="3">
    <source>
        <dbReference type="Proteomes" id="UP001596022"/>
    </source>
</evidence>
<dbReference type="RefSeq" id="WP_376845786.1">
    <property type="nucleotide sequence ID" value="NZ_JBHSFW010000003.1"/>
</dbReference>
<keyword evidence="3" id="KW-1185">Reference proteome</keyword>
<keyword evidence="1" id="KW-0472">Membrane</keyword>
<feature type="transmembrane region" description="Helical" evidence="1">
    <location>
        <begin position="108"/>
        <end position="129"/>
    </location>
</feature>
<reference evidence="3" key="1">
    <citation type="journal article" date="2019" name="Int. J. Syst. Evol. Microbiol.">
        <title>The Global Catalogue of Microorganisms (GCM) 10K type strain sequencing project: providing services to taxonomists for standard genome sequencing and annotation.</title>
        <authorList>
            <consortium name="The Broad Institute Genomics Platform"/>
            <consortium name="The Broad Institute Genome Sequencing Center for Infectious Disease"/>
            <person name="Wu L."/>
            <person name="Ma J."/>
        </authorList>
    </citation>
    <scope>NUCLEOTIDE SEQUENCE [LARGE SCALE GENOMIC DNA]</scope>
    <source>
        <strain evidence="3">CGMCC 1.16306</strain>
    </source>
</reference>
<feature type="transmembrane region" description="Helical" evidence="1">
    <location>
        <begin position="32"/>
        <end position="51"/>
    </location>
</feature>
<evidence type="ECO:0000313" key="2">
    <source>
        <dbReference type="EMBL" id="MFC4618722.1"/>
    </source>
</evidence>
<keyword evidence="1" id="KW-1133">Transmembrane helix</keyword>
<keyword evidence="1" id="KW-0812">Transmembrane</keyword>
<feature type="transmembrane region" description="Helical" evidence="1">
    <location>
        <begin position="135"/>
        <end position="152"/>
    </location>
</feature>
<dbReference type="Proteomes" id="UP001596022">
    <property type="component" value="Unassembled WGS sequence"/>
</dbReference>
<protein>
    <recommendedName>
        <fullName evidence="4">TspO/MBR related protein</fullName>
    </recommendedName>
</protein>
<feature type="transmembrane region" description="Helical" evidence="1">
    <location>
        <begin position="159"/>
        <end position="177"/>
    </location>
</feature>
<gene>
    <name evidence="2" type="ORF">ACFO4N_08225</name>
</gene>
<sequence length="216" mass="25373">MKKYEVIFAAIASGISILFLATVNVLTSPHAIWFHYPAFFLLLWPISLVIFKNQHFKFFSLFCSIALILYLCANNYYESPEYPWILYAVWPILWWPILAFLGKNAKKVSVALSVSAVTIIYYSLLNLYLSPGYPWVIYPAFAVLWWPLSLYFGKKKFQFSLTASLFLILFFIIVNIVSSPTVIWAVYPIFAILWWPLSMYYYSFKKEQLKRTPFTR</sequence>
<proteinExistence type="predicted"/>
<dbReference type="EMBL" id="JBHSFW010000003">
    <property type="protein sequence ID" value="MFC4618722.1"/>
    <property type="molecule type" value="Genomic_DNA"/>
</dbReference>
<evidence type="ECO:0008006" key="4">
    <source>
        <dbReference type="Google" id="ProtNLM"/>
    </source>
</evidence>
<name>A0ABV9GL32_9BACL</name>
<feature type="transmembrane region" description="Helical" evidence="1">
    <location>
        <begin position="7"/>
        <end position="26"/>
    </location>
</feature>
<accession>A0ABV9GL32</accession>
<comment type="caution">
    <text evidence="2">The sequence shown here is derived from an EMBL/GenBank/DDBJ whole genome shotgun (WGS) entry which is preliminary data.</text>
</comment>
<evidence type="ECO:0000256" key="1">
    <source>
        <dbReference type="SAM" id="Phobius"/>
    </source>
</evidence>
<organism evidence="2 3">
    <name type="scientific">Camelliibacillus cellulosilyticus</name>
    <dbReference type="NCBI Taxonomy" id="2174486"/>
    <lineage>
        <taxon>Bacteria</taxon>
        <taxon>Bacillati</taxon>
        <taxon>Bacillota</taxon>
        <taxon>Bacilli</taxon>
        <taxon>Bacillales</taxon>
        <taxon>Sporolactobacillaceae</taxon>
        <taxon>Camelliibacillus</taxon>
    </lineage>
</organism>